<comment type="caution">
    <text evidence="2">The sequence shown here is derived from an EMBL/GenBank/DDBJ whole genome shotgun (WGS) entry which is preliminary data.</text>
</comment>
<feature type="compositionally biased region" description="Low complexity" evidence="1">
    <location>
        <begin position="125"/>
        <end position="139"/>
    </location>
</feature>
<name>A0ABW0AD59_9ACTN</name>
<dbReference type="RefSeq" id="WP_382051022.1">
    <property type="nucleotide sequence ID" value="NZ_JBHSKJ010000037.1"/>
</dbReference>
<gene>
    <name evidence="2" type="ORF">ACFPP6_35560</name>
</gene>
<dbReference type="Proteomes" id="UP001596222">
    <property type="component" value="Unassembled WGS sequence"/>
</dbReference>
<protein>
    <submittedName>
        <fullName evidence="2">Uncharacterized protein</fullName>
    </submittedName>
</protein>
<dbReference type="EMBL" id="JBHSKJ010000037">
    <property type="protein sequence ID" value="MFC5149972.1"/>
    <property type="molecule type" value="Genomic_DNA"/>
</dbReference>
<reference evidence="3" key="1">
    <citation type="journal article" date="2019" name="Int. J. Syst. Evol. Microbiol.">
        <title>The Global Catalogue of Microorganisms (GCM) 10K type strain sequencing project: providing services to taxonomists for standard genome sequencing and annotation.</title>
        <authorList>
            <consortium name="The Broad Institute Genomics Platform"/>
            <consortium name="The Broad Institute Genome Sequencing Center for Infectious Disease"/>
            <person name="Wu L."/>
            <person name="Ma J."/>
        </authorList>
    </citation>
    <scope>NUCLEOTIDE SEQUENCE [LARGE SCALE GENOMIC DNA]</scope>
    <source>
        <strain evidence="3">CGMCC 4.1641</strain>
    </source>
</reference>
<evidence type="ECO:0000313" key="3">
    <source>
        <dbReference type="Proteomes" id="UP001596222"/>
    </source>
</evidence>
<organism evidence="2 3">
    <name type="scientific">Streptomyces aureoversilis</name>
    <dbReference type="NCBI Taxonomy" id="67277"/>
    <lineage>
        <taxon>Bacteria</taxon>
        <taxon>Bacillati</taxon>
        <taxon>Actinomycetota</taxon>
        <taxon>Actinomycetes</taxon>
        <taxon>Kitasatosporales</taxon>
        <taxon>Streptomycetaceae</taxon>
        <taxon>Streptomyces</taxon>
    </lineage>
</organism>
<keyword evidence="3" id="KW-1185">Reference proteome</keyword>
<feature type="region of interest" description="Disordered" evidence="1">
    <location>
        <begin position="115"/>
        <end position="139"/>
    </location>
</feature>
<evidence type="ECO:0000313" key="2">
    <source>
        <dbReference type="EMBL" id="MFC5149972.1"/>
    </source>
</evidence>
<evidence type="ECO:0000256" key="1">
    <source>
        <dbReference type="SAM" id="MobiDB-lite"/>
    </source>
</evidence>
<proteinExistence type="predicted"/>
<sequence>MIITTDPSVARLAADWERIRPTSPADEAVPLVLDCARRLAADPGGEEARIWVSGLVAMSGYLAWRPEEEAERAALGALRAAIEALGSRTCSHDGHPYEAGMDSLEDEIWNGDTGLLTGGPAAPDAGTETSAPAPTATATGPEQVLCPGNVAGWARLAADVIAPLTVRRIPVGAPKYHHSCISTLSGIVNDYPYGDPHEDLKDEAARLPSRPTRGVLAGYLVTMNATCWYATSERITDRSVLDAMIKGIEEALPLLEDRPCTHAPGEHPDTGDPDYASQVGYFLRSPGGRAEIAEYYGWNEEDEADQEDEPLDGWVCPAFLRDLAEDTLLELASGLRAFEQADAEVPAT</sequence>
<accession>A0ABW0AD59</accession>